<organism evidence="1 2">
    <name type="scientific">Sphingobium baderi</name>
    <dbReference type="NCBI Taxonomy" id="1332080"/>
    <lineage>
        <taxon>Bacteria</taxon>
        <taxon>Pseudomonadati</taxon>
        <taxon>Pseudomonadota</taxon>
        <taxon>Alphaproteobacteria</taxon>
        <taxon>Sphingomonadales</taxon>
        <taxon>Sphingomonadaceae</taxon>
        <taxon>Sphingobium</taxon>
    </lineage>
</organism>
<keyword evidence="2" id="KW-1185">Reference proteome</keyword>
<evidence type="ECO:0000313" key="2">
    <source>
        <dbReference type="Proteomes" id="UP000056968"/>
    </source>
</evidence>
<dbReference type="EMBL" id="CP013265">
    <property type="protein sequence ID" value="ALR22910.1"/>
    <property type="molecule type" value="Genomic_DNA"/>
</dbReference>
<reference evidence="1 2" key="1">
    <citation type="submission" date="2015-11" db="EMBL/GenBank/DDBJ databases">
        <title>A Two-component Flavoprotein Monooxygenase System MeaXY Responsible for para-Hydroxylation of 2-Methyl-6-ethylaniline and 2,6-Diethylaniline in Sphingobium baderi DE-13.</title>
        <authorList>
            <person name="Cheng M."/>
            <person name="Meng Q."/>
            <person name="Yang Y."/>
            <person name="Chu C."/>
            <person name="Yan X."/>
            <person name="He J."/>
            <person name="Li S."/>
        </authorList>
    </citation>
    <scope>NUCLEOTIDE SEQUENCE [LARGE SCALE GENOMIC DNA]</scope>
    <source>
        <strain evidence="1 2">DE-13</strain>
        <plasmid evidence="2">Plasmid pDE1</plasmid>
    </source>
</reference>
<dbReference type="RefSeq" id="WP_030091328.1">
    <property type="nucleotide sequence ID" value="NZ_CP013265.1"/>
</dbReference>
<dbReference type="AlphaFoldDB" id="A0A0S3F5J9"/>
<name>A0A0S3F5J9_9SPHN</name>
<geneLocation type="plasmid" evidence="1 2">
    <name>pDE1</name>
</geneLocation>
<accession>A0A0S3F5J9</accession>
<gene>
    <name evidence="1" type="ORF">ATN00_20675</name>
</gene>
<proteinExistence type="predicted"/>
<dbReference type="Proteomes" id="UP000056968">
    <property type="component" value="Plasmid pDE1"/>
</dbReference>
<keyword evidence="1" id="KW-0614">Plasmid</keyword>
<dbReference type="KEGG" id="sbd:ATN00_20675"/>
<sequence>MTSSATLFRLAPAWTASLQAMRLRQILVRSQCRRCGGLMREDVDALIGLHGAGASLIDRQARCRMVGCDGAAYYLAARGHDRPWHILLHDEHLRAGLANCPPARGATGRAIVCAQG</sequence>
<protein>
    <submittedName>
        <fullName evidence="1">Uncharacterized protein</fullName>
    </submittedName>
</protein>
<evidence type="ECO:0000313" key="1">
    <source>
        <dbReference type="EMBL" id="ALR22910.1"/>
    </source>
</evidence>